<feature type="region of interest" description="Disordered" evidence="2">
    <location>
        <begin position="83"/>
        <end position="121"/>
    </location>
</feature>
<accession>A0A0F9PI98</accession>
<dbReference type="InterPro" id="IPR004291">
    <property type="entry name" value="Transposase_IS66_central"/>
</dbReference>
<evidence type="ECO:0000313" key="4">
    <source>
        <dbReference type="EMBL" id="KKN00746.1"/>
    </source>
</evidence>
<evidence type="ECO:0000259" key="3">
    <source>
        <dbReference type="Pfam" id="PF03050"/>
    </source>
</evidence>
<dbReference type="PANTHER" id="PTHR33678:SF2">
    <property type="match status" value="1"/>
</dbReference>
<evidence type="ECO:0000256" key="2">
    <source>
        <dbReference type="SAM" id="MobiDB-lite"/>
    </source>
</evidence>
<dbReference type="InterPro" id="IPR052344">
    <property type="entry name" value="Transposase-related"/>
</dbReference>
<sequence length="484" mass="56553">MRSEITVNLFNTSAITRYNPYHLARLSKLDILFRENLELRQQSGYWKKQHSRAKERIEKLENENRELKGKIDYLEKKLYGRKTEKSGTGNEKIEGEADSPREPKRSRGQQPGMPGHGRRSYDHLSVVEEIRDLEEKDKYCKRCGKPYILFPGTEDSEEVEIEVKAYKRRIKRLRYTPGCDCEETPGIITAPSAAKLIPKGSLGISVWVWFLLDKFLYQRPTNRSIEALKGYELDIPPGTVVGGFKRLSTLFQPILEAFTQKNLAEHHWHCDETRWLVFETLEGKQSYRWYLWLFKSPSSVIYVLDPSRSAKVVNNHLGDVEEGIISVDRYSAYKAFIRMKDGRILIAYCWTHMRRDFLKLAISFPHLKAVAFVWVELIGELYHLNNIRVSRIKDPEGFLEADARLRAAVLKMEQRFKHELEQQRLDADYRKVLESLKNHWEGLTVFVDHPWVPMDNNEALCLGFQNPQDSLESAILRMNQRFAA</sequence>
<dbReference type="Pfam" id="PF03050">
    <property type="entry name" value="DDE_Tnp_IS66"/>
    <property type="match status" value="1"/>
</dbReference>
<proteinExistence type="predicted"/>
<keyword evidence="1" id="KW-0175">Coiled coil</keyword>
<reference evidence="4" key="1">
    <citation type="journal article" date="2015" name="Nature">
        <title>Complex archaea that bridge the gap between prokaryotes and eukaryotes.</title>
        <authorList>
            <person name="Spang A."/>
            <person name="Saw J.H."/>
            <person name="Jorgensen S.L."/>
            <person name="Zaremba-Niedzwiedzka K."/>
            <person name="Martijn J."/>
            <person name="Lind A.E."/>
            <person name="van Eijk R."/>
            <person name="Schleper C."/>
            <person name="Guy L."/>
            <person name="Ettema T.J."/>
        </authorList>
    </citation>
    <scope>NUCLEOTIDE SEQUENCE</scope>
</reference>
<feature type="domain" description="Transposase IS66 central" evidence="3">
    <location>
        <begin position="201"/>
        <end position="459"/>
    </location>
</feature>
<organism evidence="4">
    <name type="scientific">marine sediment metagenome</name>
    <dbReference type="NCBI Taxonomy" id="412755"/>
    <lineage>
        <taxon>unclassified sequences</taxon>
        <taxon>metagenomes</taxon>
        <taxon>ecological metagenomes</taxon>
    </lineage>
</organism>
<dbReference type="AlphaFoldDB" id="A0A0F9PI98"/>
<feature type="coiled-coil region" evidence="1">
    <location>
        <begin position="50"/>
        <end position="77"/>
    </location>
</feature>
<feature type="compositionally biased region" description="Basic and acidic residues" evidence="2">
    <location>
        <begin position="83"/>
        <end position="105"/>
    </location>
</feature>
<dbReference type="PANTHER" id="PTHR33678">
    <property type="entry name" value="BLL1576 PROTEIN"/>
    <property type="match status" value="1"/>
</dbReference>
<gene>
    <name evidence="4" type="ORF">LCGC14_1134690</name>
</gene>
<name>A0A0F9PI98_9ZZZZ</name>
<comment type="caution">
    <text evidence="4">The sequence shown here is derived from an EMBL/GenBank/DDBJ whole genome shotgun (WGS) entry which is preliminary data.</text>
</comment>
<protein>
    <recommendedName>
        <fullName evidence="3">Transposase IS66 central domain-containing protein</fullName>
    </recommendedName>
</protein>
<evidence type="ECO:0000256" key="1">
    <source>
        <dbReference type="SAM" id="Coils"/>
    </source>
</evidence>
<dbReference type="NCBIfam" id="NF033517">
    <property type="entry name" value="transpos_IS66"/>
    <property type="match status" value="1"/>
</dbReference>
<dbReference type="EMBL" id="LAZR01005339">
    <property type="protein sequence ID" value="KKN00746.1"/>
    <property type="molecule type" value="Genomic_DNA"/>
</dbReference>